<dbReference type="AlphaFoldDB" id="A0A8J5L5V6"/>
<dbReference type="Pfam" id="PF02704">
    <property type="entry name" value="GASA"/>
    <property type="match status" value="1"/>
</dbReference>
<sequence length="93" mass="9740">MVFVLQLMDTENAAGRSSQISRSEELTGGGGSVDCGGLCGKRCKLSSRPRLCGRACGTCCGRCNCVPPGTSGNYEACPYYANITTHGGRRKCP</sequence>
<dbReference type="EMBL" id="JACMSC010000011">
    <property type="protein sequence ID" value="KAG6502241.1"/>
    <property type="molecule type" value="Genomic_DNA"/>
</dbReference>
<keyword evidence="3" id="KW-1185">Reference proteome</keyword>
<comment type="similarity">
    <text evidence="1">Belongs to the GASA family.</text>
</comment>
<dbReference type="PANTHER" id="PTHR23201">
    <property type="entry name" value="EXTENSIN, PROLINE-RICH PROTEIN"/>
    <property type="match status" value="1"/>
</dbReference>
<evidence type="ECO:0000256" key="1">
    <source>
        <dbReference type="ARBA" id="ARBA00010582"/>
    </source>
</evidence>
<evidence type="ECO:0000313" key="2">
    <source>
        <dbReference type="EMBL" id="KAG6502241.1"/>
    </source>
</evidence>
<protein>
    <recommendedName>
        <fullName evidence="4">Snakin-2</fullName>
    </recommendedName>
</protein>
<comment type="caution">
    <text evidence="2">The sequence shown here is derived from an EMBL/GenBank/DDBJ whole genome shotgun (WGS) entry which is preliminary data.</text>
</comment>
<reference evidence="2 3" key="1">
    <citation type="submission" date="2020-08" db="EMBL/GenBank/DDBJ databases">
        <title>Plant Genome Project.</title>
        <authorList>
            <person name="Zhang R.-G."/>
        </authorList>
    </citation>
    <scope>NUCLEOTIDE SEQUENCE [LARGE SCALE GENOMIC DNA]</scope>
    <source>
        <tissue evidence="2">Rhizome</tissue>
    </source>
</reference>
<proteinExistence type="inferred from homology"/>
<evidence type="ECO:0008006" key="4">
    <source>
        <dbReference type="Google" id="ProtNLM"/>
    </source>
</evidence>
<dbReference type="Proteomes" id="UP000734854">
    <property type="component" value="Unassembled WGS sequence"/>
</dbReference>
<dbReference type="PANTHER" id="PTHR23201:SF2">
    <property type="entry name" value="GIBBERELLIN-REGULATED PROTEIN 1-RELATED"/>
    <property type="match status" value="1"/>
</dbReference>
<dbReference type="InterPro" id="IPR003854">
    <property type="entry name" value="GASA"/>
</dbReference>
<organism evidence="2 3">
    <name type="scientific">Zingiber officinale</name>
    <name type="common">Ginger</name>
    <name type="synonym">Amomum zingiber</name>
    <dbReference type="NCBI Taxonomy" id="94328"/>
    <lineage>
        <taxon>Eukaryota</taxon>
        <taxon>Viridiplantae</taxon>
        <taxon>Streptophyta</taxon>
        <taxon>Embryophyta</taxon>
        <taxon>Tracheophyta</taxon>
        <taxon>Spermatophyta</taxon>
        <taxon>Magnoliopsida</taxon>
        <taxon>Liliopsida</taxon>
        <taxon>Zingiberales</taxon>
        <taxon>Zingiberaceae</taxon>
        <taxon>Zingiber</taxon>
    </lineage>
</organism>
<evidence type="ECO:0000313" key="3">
    <source>
        <dbReference type="Proteomes" id="UP000734854"/>
    </source>
</evidence>
<name>A0A8J5L5V6_ZINOF</name>
<gene>
    <name evidence="2" type="ORF">ZIOFF_042130</name>
</gene>
<accession>A0A8J5L5V6</accession>